<keyword evidence="3 5" id="KW-1133">Transmembrane helix</keyword>
<keyword evidence="7" id="KW-1185">Reference proteome</keyword>
<dbReference type="Gene3D" id="1.20.58.340">
    <property type="entry name" value="Magnesium transport protein CorA, transmembrane region"/>
    <property type="match status" value="1"/>
</dbReference>
<comment type="subcellular location">
    <subcellularLocation>
        <location evidence="1">Membrane</location>
        <topology evidence="1">Multi-pass membrane protein</topology>
    </subcellularLocation>
</comment>
<comment type="caution">
    <text evidence="6">The sequence shown here is derived from an EMBL/GenBank/DDBJ whole genome shotgun (WGS) entry which is preliminary data.</text>
</comment>
<dbReference type="InterPro" id="IPR045863">
    <property type="entry name" value="CorA_TM1_TM2"/>
</dbReference>
<dbReference type="GO" id="GO:0016020">
    <property type="term" value="C:membrane"/>
    <property type="evidence" value="ECO:0007669"/>
    <property type="project" value="UniProtKB-SubCell"/>
</dbReference>
<dbReference type="Proteomes" id="UP001140560">
    <property type="component" value="Unassembled WGS sequence"/>
</dbReference>
<keyword evidence="2 5" id="KW-0812">Transmembrane</keyword>
<dbReference type="EMBL" id="JAPEUY010000001">
    <property type="protein sequence ID" value="KAJ4378013.1"/>
    <property type="molecule type" value="Genomic_DNA"/>
</dbReference>
<feature type="transmembrane region" description="Helical" evidence="5">
    <location>
        <begin position="192"/>
        <end position="211"/>
    </location>
</feature>
<evidence type="ECO:0000313" key="6">
    <source>
        <dbReference type="EMBL" id="KAJ4378013.1"/>
    </source>
</evidence>
<gene>
    <name evidence="6" type="ORF">N0V83_000843</name>
</gene>
<protein>
    <submittedName>
        <fullName evidence="6">Uncharacterized protein</fullName>
    </submittedName>
</protein>
<evidence type="ECO:0000256" key="5">
    <source>
        <dbReference type="SAM" id="Phobius"/>
    </source>
</evidence>
<evidence type="ECO:0000256" key="4">
    <source>
        <dbReference type="ARBA" id="ARBA00023136"/>
    </source>
</evidence>
<dbReference type="AlphaFoldDB" id="A0A9W8YJE1"/>
<organism evidence="6 7">
    <name type="scientific">Neocucurbitaria cava</name>
    <dbReference type="NCBI Taxonomy" id="798079"/>
    <lineage>
        <taxon>Eukaryota</taxon>
        <taxon>Fungi</taxon>
        <taxon>Dikarya</taxon>
        <taxon>Ascomycota</taxon>
        <taxon>Pezizomycotina</taxon>
        <taxon>Dothideomycetes</taxon>
        <taxon>Pleosporomycetidae</taxon>
        <taxon>Pleosporales</taxon>
        <taxon>Pleosporineae</taxon>
        <taxon>Cucurbitariaceae</taxon>
        <taxon>Neocucurbitaria</taxon>
    </lineage>
</organism>
<evidence type="ECO:0000256" key="2">
    <source>
        <dbReference type="ARBA" id="ARBA00022692"/>
    </source>
</evidence>
<proteinExistence type="predicted"/>
<evidence type="ECO:0000256" key="3">
    <source>
        <dbReference type="ARBA" id="ARBA00022989"/>
    </source>
</evidence>
<name>A0A9W8YJE1_9PLEO</name>
<dbReference type="SUPFAM" id="SSF144083">
    <property type="entry name" value="Magnesium transport protein CorA, transmembrane region"/>
    <property type="match status" value="1"/>
</dbReference>
<dbReference type="OrthoDB" id="2830640at2759"/>
<sequence>MATKQIIIVCAGISKTNMNRLIERLKHLQSAALHPLLVSVMLTTSTVEYIRYINYDAYHEYRAIMRAMDCDKSYTYDYKYHEAPAFSERPQRLTQLTKTIVDGEHSAGILTQILDHIEVLLKKLGDNNSAFPSSVGIELQEELVFTRLRLLSMQQWYRYLKDGTQTLIQLVYATLQQEDNKVNHRYGADMRLITAITLIFLPATFVATFFSSTFWDFAPSNTGAKVSGWLWIYWVVTVVLTLMVLVVWRFFHVLVRVLERVRGLGVVQPVGSTSMLKKFPRWREKKMRVDEEVGEKTA</sequence>
<keyword evidence="4 5" id="KW-0472">Membrane</keyword>
<evidence type="ECO:0000313" key="7">
    <source>
        <dbReference type="Proteomes" id="UP001140560"/>
    </source>
</evidence>
<accession>A0A9W8YJE1</accession>
<reference evidence="6" key="1">
    <citation type="submission" date="2022-10" db="EMBL/GenBank/DDBJ databases">
        <title>Tapping the CABI collections for fungal endophytes: first genome assemblies for Collariella, Neodidymelliopsis, Ascochyta clinopodiicola, Didymella pomorum, Didymosphaeria variabile, Neocosmospora piperis and Neocucurbitaria cava.</title>
        <authorList>
            <person name="Hill R."/>
        </authorList>
    </citation>
    <scope>NUCLEOTIDE SEQUENCE</scope>
    <source>
        <strain evidence="6">IMI 356814</strain>
    </source>
</reference>
<evidence type="ECO:0000256" key="1">
    <source>
        <dbReference type="ARBA" id="ARBA00004141"/>
    </source>
</evidence>
<feature type="transmembrane region" description="Helical" evidence="5">
    <location>
        <begin position="231"/>
        <end position="251"/>
    </location>
</feature>